<evidence type="ECO:0000313" key="2">
    <source>
        <dbReference type="Proteomes" id="UP000634136"/>
    </source>
</evidence>
<accession>A0A834T5C7</accession>
<reference evidence="1" key="1">
    <citation type="submission" date="2020-09" db="EMBL/GenBank/DDBJ databases">
        <title>Genome-Enabled Discovery of Anthraquinone Biosynthesis in Senna tora.</title>
        <authorList>
            <person name="Kang S.-H."/>
            <person name="Pandey R.P."/>
            <person name="Lee C.-M."/>
            <person name="Sim J.-S."/>
            <person name="Jeong J.-T."/>
            <person name="Choi B.-S."/>
            <person name="Jung M."/>
            <person name="Ginzburg D."/>
            <person name="Zhao K."/>
            <person name="Won S.Y."/>
            <person name="Oh T.-J."/>
            <person name="Yu Y."/>
            <person name="Kim N.-H."/>
            <person name="Lee O.R."/>
            <person name="Lee T.-H."/>
            <person name="Bashyal P."/>
            <person name="Kim T.-S."/>
            <person name="Lee W.-H."/>
            <person name="Kawkins C."/>
            <person name="Kim C.-K."/>
            <person name="Kim J.S."/>
            <person name="Ahn B.O."/>
            <person name="Rhee S.Y."/>
            <person name="Sohng J.K."/>
        </authorList>
    </citation>
    <scope>NUCLEOTIDE SEQUENCE</scope>
    <source>
        <tissue evidence="1">Leaf</tissue>
    </source>
</reference>
<dbReference type="Proteomes" id="UP000634136">
    <property type="component" value="Unassembled WGS sequence"/>
</dbReference>
<dbReference type="AlphaFoldDB" id="A0A834T5C7"/>
<organism evidence="1 2">
    <name type="scientific">Senna tora</name>
    <dbReference type="NCBI Taxonomy" id="362788"/>
    <lineage>
        <taxon>Eukaryota</taxon>
        <taxon>Viridiplantae</taxon>
        <taxon>Streptophyta</taxon>
        <taxon>Embryophyta</taxon>
        <taxon>Tracheophyta</taxon>
        <taxon>Spermatophyta</taxon>
        <taxon>Magnoliopsida</taxon>
        <taxon>eudicotyledons</taxon>
        <taxon>Gunneridae</taxon>
        <taxon>Pentapetalae</taxon>
        <taxon>rosids</taxon>
        <taxon>fabids</taxon>
        <taxon>Fabales</taxon>
        <taxon>Fabaceae</taxon>
        <taxon>Caesalpinioideae</taxon>
        <taxon>Cassia clade</taxon>
        <taxon>Senna</taxon>
    </lineage>
</organism>
<gene>
    <name evidence="1" type="ORF">G2W53_029380</name>
</gene>
<evidence type="ECO:0000313" key="1">
    <source>
        <dbReference type="EMBL" id="KAF7815411.1"/>
    </source>
</evidence>
<comment type="caution">
    <text evidence="1">The sequence shown here is derived from an EMBL/GenBank/DDBJ whole genome shotgun (WGS) entry which is preliminary data.</text>
</comment>
<proteinExistence type="predicted"/>
<protein>
    <submittedName>
        <fullName evidence="1">Uncharacterized protein</fullName>
    </submittedName>
</protein>
<name>A0A834T5C7_9FABA</name>
<dbReference type="EMBL" id="JAAIUW010000009">
    <property type="protein sequence ID" value="KAF7815411.1"/>
    <property type="molecule type" value="Genomic_DNA"/>
</dbReference>
<keyword evidence="2" id="KW-1185">Reference proteome</keyword>
<sequence length="212" mass="23558">MSAANVSRQALQSSDGSIDVMGFASLIGVSLKTVWFATGSNALSCHRPFLLHPLTPVHQQQIPPNPTTRIQIDHHSSAAVDWSHVPVACFNYNMEKSGGTPTSSSLMTCILQKQLQNTNISSNQIYNVQNDGGKYQGKKTYAKGSCSNEQCMPQKQTTFKTKETTTETNDLQIETKRDKFFEMKTQNLTSEDKTDRPEENPILEDVTELTLL</sequence>